<reference evidence="2 3" key="1">
    <citation type="submission" date="2020-04" db="EMBL/GenBank/DDBJ databases">
        <title>Rhodospirillaceae bacterium KN72 isolated from deep sea.</title>
        <authorList>
            <person name="Zhang D.-C."/>
        </authorList>
    </citation>
    <scope>NUCLEOTIDE SEQUENCE [LARGE SCALE GENOMIC DNA]</scope>
    <source>
        <strain evidence="2 3">KN72</strain>
    </source>
</reference>
<dbReference type="Proteomes" id="UP000539372">
    <property type="component" value="Unassembled WGS sequence"/>
</dbReference>
<dbReference type="PROSITE" id="PS51318">
    <property type="entry name" value="TAT"/>
    <property type="match status" value="1"/>
</dbReference>
<organism evidence="2 3">
    <name type="scientific">Pacificispira spongiicola</name>
    <dbReference type="NCBI Taxonomy" id="2729598"/>
    <lineage>
        <taxon>Bacteria</taxon>
        <taxon>Pseudomonadati</taxon>
        <taxon>Pseudomonadota</taxon>
        <taxon>Alphaproteobacteria</taxon>
        <taxon>Rhodospirillales</taxon>
        <taxon>Rhodospirillaceae</taxon>
        <taxon>Pacificispira</taxon>
    </lineage>
</organism>
<name>A0A7Y0E0W0_9PROT</name>
<keyword evidence="3" id="KW-1185">Reference proteome</keyword>
<feature type="region of interest" description="Disordered" evidence="1">
    <location>
        <begin position="598"/>
        <end position="628"/>
    </location>
</feature>
<evidence type="ECO:0000313" key="3">
    <source>
        <dbReference type="Proteomes" id="UP000539372"/>
    </source>
</evidence>
<feature type="region of interest" description="Disordered" evidence="1">
    <location>
        <begin position="1"/>
        <end position="20"/>
    </location>
</feature>
<dbReference type="RefSeq" id="WP_169625512.1">
    <property type="nucleotide sequence ID" value="NZ_JABBNT010000003.1"/>
</dbReference>
<dbReference type="Pfam" id="PF05787">
    <property type="entry name" value="PhoX"/>
    <property type="match status" value="1"/>
</dbReference>
<dbReference type="InterPro" id="IPR008557">
    <property type="entry name" value="PhoX"/>
</dbReference>
<comment type="caution">
    <text evidence="2">The sequence shown here is derived from an EMBL/GenBank/DDBJ whole genome shotgun (WGS) entry which is preliminary data.</text>
</comment>
<gene>
    <name evidence="2" type="ORF">HH303_11710</name>
</gene>
<dbReference type="SUPFAM" id="SSF63829">
    <property type="entry name" value="Calcium-dependent phosphotriesterase"/>
    <property type="match status" value="1"/>
</dbReference>
<dbReference type="AlphaFoldDB" id="A0A7Y0E0W0"/>
<dbReference type="PANTHER" id="PTHR35399">
    <property type="entry name" value="SLR8030 PROTEIN"/>
    <property type="match status" value="1"/>
</dbReference>
<proteinExistence type="predicted"/>
<sequence>MSHSPTETFETSEDLPTNTSGNETFAALCSRRFLLKGMLAAGTALSFGGLANPLRAAGGAAFSFDEISHGVDETHHVAPGYNADILLRWGDALFPDSPAFDPMTQTAATQERQFGYNNDFIGVIPLAADRAVLCVNHEYTSPEVMFPGLNGAEMADSADLVDIEMAAHGGTVVEITRDGSGKWAVDTNGARNRRITVNTPMRLSGPAAGHDRVKTKADPDGMTVLGTFNNCAGGITPWGTYLMAEENFNGYFLGKDAAESHPEADALKRYGAPGEWYAWGKYHDRFDIAKEPNEVNRFGWVVEVDVEDPASTPVKRTAMGRFKHEGAETIVNGDGRVVVYMGDDQRFDYLYKFVTDGKYDPANRAANKDLLDHGTLSVAKFGEDGSVTWLPLTHGTGPLTAENGFKDQGDVLISTRQASDLLGATKMDRPEDVQANPKTGKVYVMLTNNSKRKPEQVDGPNPRAENTFGQIVELTPEGGDHGSDKATWDMLVVCGDPSNPDVGAKWNTATTENGWFASPDNCTVDPSGRLWVSTDQGSSWAKSGTADGLWAMETDGDLRGTGKMFFRVPIGAELCGPAFHEDGTTLFLAVQHPATDGTKNYPGFERNSTFEDPATRWPDFKDGMPPRPSVVMITRQDKGKIGV</sequence>
<dbReference type="EMBL" id="JABBNT010000003">
    <property type="protein sequence ID" value="NMM45149.1"/>
    <property type="molecule type" value="Genomic_DNA"/>
</dbReference>
<evidence type="ECO:0000256" key="1">
    <source>
        <dbReference type="SAM" id="MobiDB-lite"/>
    </source>
</evidence>
<accession>A0A7Y0E0W0</accession>
<protein>
    <submittedName>
        <fullName evidence="2">PhoX family phosphatase</fullName>
    </submittedName>
</protein>
<dbReference type="PANTHER" id="PTHR35399:SF2">
    <property type="entry name" value="DUF839 DOMAIN-CONTAINING PROTEIN"/>
    <property type="match status" value="1"/>
</dbReference>
<evidence type="ECO:0000313" key="2">
    <source>
        <dbReference type="EMBL" id="NMM45149.1"/>
    </source>
</evidence>
<dbReference type="InterPro" id="IPR006311">
    <property type="entry name" value="TAT_signal"/>
</dbReference>